<dbReference type="GO" id="GO:0016020">
    <property type="term" value="C:membrane"/>
    <property type="evidence" value="ECO:0007669"/>
    <property type="project" value="UniProtKB-SubCell"/>
</dbReference>
<feature type="transmembrane region" description="Helical" evidence="10">
    <location>
        <begin position="123"/>
        <end position="143"/>
    </location>
</feature>
<dbReference type="InterPro" id="IPR004813">
    <property type="entry name" value="OPT"/>
</dbReference>
<evidence type="ECO:0000256" key="5">
    <source>
        <dbReference type="ARBA" id="ARBA00022856"/>
    </source>
</evidence>
<evidence type="ECO:0000256" key="1">
    <source>
        <dbReference type="ARBA" id="ARBA00004141"/>
    </source>
</evidence>
<feature type="transmembrane region" description="Helical" evidence="10">
    <location>
        <begin position="149"/>
        <end position="170"/>
    </location>
</feature>
<evidence type="ECO:0000313" key="11">
    <source>
        <dbReference type="EMBL" id="KAJ7612675.1"/>
    </source>
</evidence>
<feature type="transmembrane region" description="Helical" evidence="10">
    <location>
        <begin position="610"/>
        <end position="632"/>
    </location>
</feature>
<proteinExistence type="inferred from homology"/>
<keyword evidence="7 10" id="KW-1133">Transmembrane helix</keyword>
<dbReference type="GO" id="GO:0015031">
    <property type="term" value="P:protein transport"/>
    <property type="evidence" value="ECO:0007669"/>
    <property type="project" value="UniProtKB-KW"/>
</dbReference>
<dbReference type="GO" id="GO:0035673">
    <property type="term" value="F:oligopeptide transmembrane transporter activity"/>
    <property type="evidence" value="ECO:0007669"/>
    <property type="project" value="InterPro"/>
</dbReference>
<dbReference type="PANTHER" id="PTHR22601">
    <property type="entry name" value="ISP4 LIKE PROTEIN"/>
    <property type="match status" value="1"/>
</dbReference>
<evidence type="ECO:0000256" key="8">
    <source>
        <dbReference type="ARBA" id="ARBA00023136"/>
    </source>
</evidence>
<comment type="subcellular location">
    <subcellularLocation>
        <location evidence="1">Membrane</location>
        <topology evidence="1">Multi-pass membrane protein</topology>
    </subcellularLocation>
</comment>
<dbReference type="Pfam" id="PF03169">
    <property type="entry name" value="OPT"/>
    <property type="match status" value="1"/>
</dbReference>
<keyword evidence="8 10" id="KW-0472">Membrane</keyword>
<evidence type="ECO:0000313" key="12">
    <source>
        <dbReference type="Proteomes" id="UP001221142"/>
    </source>
</evidence>
<comment type="caution">
    <text evidence="11">The sequence shown here is derived from an EMBL/GenBank/DDBJ whole genome shotgun (WGS) entry which is preliminary data.</text>
</comment>
<dbReference type="Proteomes" id="UP001221142">
    <property type="component" value="Unassembled WGS sequence"/>
</dbReference>
<protein>
    <submittedName>
        <fullName evidence="11">OPT oligopeptide transporter protein-domain-containing protein</fullName>
    </submittedName>
</protein>
<keyword evidence="6" id="KW-0653">Protein transport</keyword>
<feature type="transmembrane region" description="Helical" evidence="10">
    <location>
        <begin position="500"/>
        <end position="520"/>
    </location>
</feature>
<dbReference type="EMBL" id="JARKIF010000030">
    <property type="protein sequence ID" value="KAJ7612675.1"/>
    <property type="molecule type" value="Genomic_DNA"/>
</dbReference>
<feature type="transmembrane region" description="Helical" evidence="10">
    <location>
        <begin position="679"/>
        <end position="697"/>
    </location>
</feature>
<feature type="transmembrane region" description="Helical" evidence="10">
    <location>
        <begin position="200"/>
        <end position="221"/>
    </location>
</feature>
<feature type="transmembrane region" description="Helical" evidence="10">
    <location>
        <begin position="375"/>
        <end position="395"/>
    </location>
</feature>
<keyword evidence="3" id="KW-0813">Transport</keyword>
<name>A0AAD7FCW8_9AGAR</name>
<dbReference type="AlphaFoldDB" id="A0AAD7FCW8"/>
<sequence length="806" mass="89716">MGSALKPPIANPASLRRYPLLLPLCAMAEVDVAPTLGKTGFTNDHDMEKRRSDSELDEKDPHFGEKVDLENADEVGEVFTDGPRLIDIGEDGKERPIDTAADYATRLVSLDDDPTTRIYTFRMFFLGLGLSCFASVLGQIFYFRPQTIYVSQLFIQIIGFVLGRMMEWLVPGPSEHALIRTPDNWFFSFMNHGPFNLKEHVAITIMSSTASSSALAISIFAAQELYYEVETEIAVGIFTIIASQLIGYGMAGIMRVFLVWPTYAVYPQTMPTIQLFEALHNGDGMMAQSKRRKFFWGIFIAIFVWEWIPEYIAPTLTGVSIFCLANQDSAWFTRVFGGAAGNEGLGLFSLCFDWAYVGSGGSAIGSLFTPLSTQLSLYAGVLICIISFCACYQMNIWNAQNFPFLTQLLFYENGTEYSQLLILNDDFTLNADKLAIQGLPWYAASQLLFLISRTMYIGAAITHFFLWHFKDVMQLIRGGKDSIDDPHFKKMKVYPEMSNWYYFAMFIVCFGIAVGTSYGAHSQLPGWATLIALIFGFLMLPVIGTLYATVGYAPSVQDLMQMLGGALVPGKPVANMYFTLYGYNSVTQAYTLMRDLKIGQYTKLPPRATFFVQVVGSVVGGLLNFVIMKVVITAHRPILLDVQGSNIWSGQQVQSFNTAAIAWGALGKPLYATGTQYGFVPYMLLVGLLVPIPSWYLHKKFPKAGFQHIFTPIVTAELGYLSAGINSSVFTSFVLAIFSQYYLRKYRATWFRKYNYLMSAALDGGTSVMIFVFTFAVGGGSGKTTAFPNWGLNPKGNPDYCKRLSD</sequence>
<feature type="transmembrane region" description="Helical" evidence="10">
    <location>
        <begin position="754"/>
        <end position="777"/>
    </location>
</feature>
<evidence type="ECO:0000256" key="9">
    <source>
        <dbReference type="SAM" id="MobiDB-lite"/>
    </source>
</evidence>
<evidence type="ECO:0000256" key="10">
    <source>
        <dbReference type="SAM" id="Phobius"/>
    </source>
</evidence>
<gene>
    <name evidence="11" type="ORF">FB45DRAFT_939546</name>
</gene>
<dbReference type="NCBIfam" id="TIGR00728">
    <property type="entry name" value="OPT_sfam"/>
    <property type="match status" value="1"/>
</dbReference>
<feature type="compositionally biased region" description="Basic and acidic residues" evidence="9">
    <location>
        <begin position="43"/>
        <end position="67"/>
    </location>
</feature>
<keyword evidence="5" id="KW-0571">Peptide transport</keyword>
<feature type="transmembrane region" description="Helical" evidence="10">
    <location>
        <begin position="526"/>
        <end position="553"/>
    </location>
</feature>
<feature type="region of interest" description="Disordered" evidence="9">
    <location>
        <begin position="37"/>
        <end position="67"/>
    </location>
</feature>
<feature type="transmembrane region" description="Helical" evidence="10">
    <location>
        <begin position="718"/>
        <end position="742"/>
    </location>
</feature>
<evidence type="ECO:0000256" key="4">
    <source>
        <dbReference type="ARBA" id="ARBA00022692"/>
    </source>
</evidence>
<evidence type="ECO:0000256" key="2">
    <source>
        <dbReference type="ARBA" id="ARBA00008807"/>
    </source>
</evidence>
<reference evidence="11" key="1">
    <citation type="submission" date="2023-03" db="EMBL/GenBank/DDBJ databases">
        <title>Massive genome expansion in bonnet fungi (Mycena s.s.) driven by repeated elements and novel gene families across ecological guilds.</title>
        <authorList>
            <consortium name="Lawrence Berkeley National Laboratory"/>
            <person name="Harder C.B."/>
            <person name="Miyauchi S."/>
            <person name="Viragh M."/>
            <person name="Kuo A."/>
            <person name="Thoen E."/>
            <person name="Andreopoulos B."/>
            <person name="Lu D."/>
            <person name="Skrede I."/>
            <person name="Drula E."/>
            <person name="Henrissat B."/>
            <person name="Morin E."/>
            <person name="Kohler A."/>
            <person name="Barry K."/>
            <person name="LaButti K."/>
            <person name="Morin E."/>
            <person name="Salamov A."/>
            <person name="Lipzen A."/>
            <person name="Mereny Z."/>
            <person name="Hegedus B."/>
            <person name="Baldrian P."/>
            <person name="Stursova M."/>
            <person name="Weitz H."/>
            <person name="Taylor A."/>
            <person name="Grigoriev I.V."/>
            <person name="Nagy L.G."/>
            <person name="Martin F."/>
            <person name="Kauserud H."/>
        </authorList>
    </citation>
    <scope>NUCLEOTIDE SEQUENCE</scope>
    <source>
        <strain evidence="11">9284</strain>
    </source>
</reference>
<feature type="transmembrane region" description="Helical" evidence="10">
    <location>
        <begin position="345"/>
        <end position="368"/>
    </location>
</feature>
<dbReference type="InterPro" id="IPR004648">
    <property type="entry name" value="Oligpept_transpt"/>
</dbReference>
<accession>A0AAD7FCW8</accession>
<keyword evidence="12" id="KW-1185">Reference proteome</keyword>
<evidence type="ECO:0000256" key="7">
    <source>
        <dbReference type="ARBA" id="ARBA00022989"/>
    </source>
</evidence>
<organism evidence="11 12">
    <name type="scientific">Roridomyces roridus</name>
    <dbReference type="NCBI Taxonomy" id="1738132"/>
    <lineage>
        <taxon>Eukaryota</taxon>
        <taxon>Fungi</taxon>
        <taxon>Dikarya</taxon>
        <taxon>Basidiomycota</taxon>
        <taxon>Agaricomycotina</taxon>
        <taxon>Agaricomycetes</taxon>
        <taxon>Agaricomycetidae</taxon>
        <taxon>Agaricales</taxon>
        <taxon>Marasmiineae</taxon>
        <taxon>Mycenaceae</taxon>
        <taxon>Roridomyces</taxon>
    </lineage>
</organism>
<keyword evidence="4 10" id="KW-0812">Transmembrane</keyword>
<comment type="similarity">
    <text evidence="2">Belongs to the oligopeptide OPT transporter family.</text>
</comment>
<evidence type="ECO:0000256" key="6">
    <source>
        <dbReference type="ARBA" id="ARBA00022927"/>
    </source>
</evidence>
<evidence type="ECO:0000256" key="3">
    <source>
        <dbReference type="ARBA" id="ARBA00022448"/>
    </source>
</evidence>
<feature type="transmembrane region" description="Helical" evidence="10">
    <location>
        <begin position="294"/>
        <end position="312"/>
    </location>
</feature>
<feature type="transmembrane region" description="Helical" evidence="10">
    <location>
        <begin position="233"/>
        <end position="260"/>
    </location>
</feature>
<feature type="transmembrane region" description="Helical" evidence="10">
    <location>
        <begin position="447"/>
        <end position="467"/>
    </location>
</feature>